<dbReference type="SUPFAM" id="SSF56672">
    <property type="entry name" value="DNA/RNA polymerases"/>
    <property type="match status" value="1"/>
</dbReference>
<dbReference type="InterPro" id="IPR043502">
    <property type="entry name" value="DNA/RNA_pol_sf"/>
</dbReference>
<dbReference type="Proteomes" id="UP000198122">
    <property type="component" value="Unassembled WGS sequence"/>
</dbReference>
<dbReference type="EMBL" id="FYEZ01000001">
    <property type="protein sequence ID" value="SNC62478.1"/>
    <property type="molecule type" value="Genomic_DNA"/>
</dbReference>
<dbReference type="RefSeq" id="WP_200815037.1">
    <property type="nucleotide sequence ID" value="NZ_FYEZ01000001.1"/>
</dbReference>
<organism evidence="1 2">
    <name type="scientific">Kytococcus aerolatus</name>
    <dbReference type="NCBI Taxonomy" id="592308"/>
    <lineage>
        <taxon>Bacteria</taxon>
        <taxon>Bacillati</taxon>
        <taxon>Actinomycetota</taxon>
        <taxon>Actinomycetes</taxon>
        <taxon>Micrococcales</taxon>
        <taxon>Kytococcaceae</taxon>
        <taxon>Kytococcus</taxon>
    </lineage>
</organism>
<gene>
    <name evidence="1" type="ORF">SAMN05445756_0704</name>
</gene>
<reference evidence="1 2" key="1">
    <citation type="submission" date="2017-06" db="EMBL/GenBank/DDBJ databases">
        <authorList>
            <person name="Kim H.J."/>
            <person name="Triplett B.A."/>
        </authorList>
    </citation>
    <scope>NUCLEOTIDE SEQUENCE [LARGE SCALE GENOMIC DNA]</scope>
    <source>
        <strain evidence="1 2">DSM 22179</strain>
    </source>
</reference>
<dbReference type="AlphaFoldDB" id="A0A212T8Y1"/>
<evidence type="ECO:0000313" key="2">
    <source>
        <dbReference type="Proteomes" id="UP000198122"/>
    </source>
</evidence>
<protein>
    <recommendedName>
        <fullName evidence="3">DNA-directed DNA polymerase</fullName>
    </recommendedName>
</protein>
<evidence type="ECO:0000313" key="1">
    <source>
        <dbReference type="EMBL" id="SNC62478.1"/>
    </source>
</evidence>
<keyword evidence="2" id="KW-1185">Reference proteome</keyword>
<accession>A0A212T8Y1</accession>
<proteinExistence type="predicted"/>
<sequence>MSTVDNDFQSISEQLRNTSWTVSCEEVSGVSTAVLVRRVERAPGGPSEARIGASRVTEIENGDTKNLSNDPLAREKAFRPYSPMGVQTGLAGTASASVPPLTVSGAGSPAFGDLATVRAMSTGEFAPTIAFDTEFTYLPDGSRRIDSYQFSVFDPEDPAWRFEIVLLPLVDECLAVEDSLAVVVRESGLWRAAGLPDPKGVPRRDFWVDGDYRASMAALFKHHSVEIVLAGHYLPADLTAFARPARQRGDGRYDDIMRRVTSASGGLVSLKPIRMIARPGSHGTGERWLPLSITVRDTMGQSAPGQKSLAVLGAVCGVPKLGIGDSIEDMTRLRRERLVEFLDYGVNDAVIVLEYLTALWGVDAVPAVTLSGGGAHALRAGIKEYWGIAGASNAEFMARFQGLVRVNDGEAADDDGLSFYSVRSLTPVDGDANQAHSAYKKAFHGGWNSCLRVGHFPTRTYDHDIQSAYPSAMAAIVDVDFENGCIEEVIKDRDLTPEDFPLGIVTPLVAYASWEFPEGVEPCLPVKVGQSVVYSRTSEGAGAAQGEGMDAVGFDGFNGAWVCGPELALALKLGARVRVQIGYRLRVLQHDGGPSRSMRAAVRQMVADRAEAKRVWGKGSLVEQVVKVACNSCYGKLAQDVAERSGWNAWAEEMESIGGSSVTSPYHAAMITSLVRALLLGMANEVDLISVTTDGFITTEDDVEAFDCFGASDVFRDAREALVGDPGVWEIKHTQDDLVNLTTRGNVSARLGGVLARAGLKTPSDLRPRFDADDTERDRLSLEERRWFRNLAVSRTGKVVNEYTSFPSFRELSRSKDRVDFHPVERAPEVSLDFDMKRRPVMETLRVDRVDGYELAGFDTAPWDNVNDYQRAREIARHIAAMRPGTTGPDRPTGCLRTEEEWRTWQRRYDSVAGRRIRTAESALLTELVAARKEGLVSLPVLASRVPVEQKLAWLGSLGYGEFSRAQWEHMSKRDRRARVLADVDLAALVEVVEGLPEW</sequence>
<evidence type="ECO:0008006" key="3">
    <source>
        <dbReference type="Google" id="ProtNLM"/>
    </source>
</evidence>
<name>A0A212T8Y1_9MICO</name>